<evidence type="ECO:0000256" key="1">
    <source>
        <dbReference type="SAM" id="MobiDB-lite"/>
    </source>
</evidence>
<feature type="region of interest" description="Disordered" evidence="1">
    <location>
        <begin position="442"/>
        <end position="477"/>
    </location>
</feature>
<proteinExistence type="predicted"/>
<feature type="compositionally biased region" description="Basic and acidic residues" evidence="1">
    <location>
        <begin position="390"/>
        <end position="405"/>
    </location>
</feature>
<reference evidence="2 3" key="1">
    <citation type="journal article" date="2016" name="Nat. Commun.">
        <title>Extremotolerant tardigrade genome and improved radiotolerance of human cultured cells by tardigrade-unique protein.</title>
        <authorList>
            <person name="Hashimoto T."/>
            <person name="Horikawa D.D."/>
            <person name="Saito Y."/>
            <person name="Kuwahara H."/>
            <person name="Kozuka-Hata H."/>
            <person name="Shin-I T."/>
            <person name="Minakuchi Y."/>
            <person name="Ohishi K."/>
            <person name="Motoyama A."/>
            <person name="Aizu T."/>
            <person name="Enomoto A."/>
            <person name="Kondo K."/>
            <person name="Tanaka S."/>
            <person name="Hara Y."/>
            <person name="Koshikawa S."/>
            <person name="Sagara H."/>
            <person name="Miura T."/>
            <person name="Yokobori S."/>
            <person name="Miyagawa K."/>
            <person name="Suzuki Y."/>
            <person name="Kubo T."/>
            <person name="Oyama M."/>
            <person name="Kohara Y."/>
            <person name="Fujiyama A."/>
            <person name="Arakawa K."/>
            <person name="Katayama T."/>
            <person name="Toyoda A."/>
            <person name="Kunieda T."/>
        </authorList>
    </citation>
    <scope>NUCLEOTIDE SEQUENCE [LARGE SCALE GENOMIC DNA]</scope>
    <source>
        <strain evidence="2 3">YOKOZUNA-1</strain>
    </source>
</reference>
<evidence type="ECO:0000313" key="2">
    <source>
        <dbReference type="EMBL" id="GAU98689.1"/>
    </source>
</evidence>
<comment type="caution">
    <text evidence="2">The sequence shown here is derived from an EMBL/GenBank/DDBJ whole genome shotgun (WGS) entry which is preliminary data.</text>
</comment>
<protein>
    <submittedName>
        <fullName evidence="2">Uncharacterized protein</fullName>
    </submittedName>
</protein>
<gene>
    <name evidence="2" type="primary">RvY_09803-1</name>
    <name evidence="2" type="synonym">RvY_09803.1</name>
    <name evidence="2" type="ORF">RvY_09803</name>
</gene>
<feature type="compositionally biased region" description="Basic and acidic residues" evidence="1">
    <location>
        <begin position="301"/>
        <end position="313"/>
    </location>
</feature>
<dbReference type="Proteomes" id="UP000186922">
    <property type="component" value="Unassembled WGS sequence"/>
</dbReference>
<feature type="compositionally biased region" description="Low complexity" evidence="1">
    <location>
        <begin position="362"/>
        <end position="374"/>
    </location>
</feature>
<dbReference type="EMBL" id="BDGG01000004">
    <property type="protein sequence ID" value="GAU98689.1"/>
    <property type="molecule type" value="Genomic_DNA"/>
</dbReference>
<feature type="compositionally biased region" description="Basic residues" evidence="1">
    <location>
        <begin position="336"/>
        <end position="355"/>
    </location>
</feature>
<sequence length="652" mass="73949">MKAALRGYQDGSLRYLQPDWHQCTVYESPSNSLFEVIVRDVPAEITDKEWYDCIMHYGNIRALQRIPEQHSGLVDMFIAMEDQRSHNVIKALLITLGKYNATLSDIFYGTFVPPAAFSAGDSTGLKESPSSGKLSSLRALRDFRSAATGITPILSPSETATRLRTKEEPFQAVLKRHDGLPNIRTKTIEFPRVPVTLLTRTRANQAFLPYNLLHHPEEKKSPVRKETRKDPSDKWFSCGEECVSESPKPMPVQQPMFQYFRAHREPENECSFLTDAKVMPRCESTVLNASPGRGRSGSAVSRKDSCIMEESHSPHQPQSPNRWNLQPVHSSPIRRGSQRLRHRENRKDYKRRKRRESTLADSFSNGSSQSNSKSPQAMYSALGNRQLPRSHPEDHHGLHPEPYSKIKEHYRRYGSDPTSLKQFMQSRNMEPLRDPSLPQARKLANSLSSTVDASQPAEDQYMPSGNHEDANKLPQAPASLMGVPFPCDQAPLRDYYNTAKMEGRVVTLRFSESKTSGLPAVPLKDNELTPEERIEEKLLIAKWQRAHRIFQLRKSKLVREKSPCRRSVSPLYRSKPLSSSTLVTRRAYVEISDKLSNASLRSNGGPRRLHVESHKPFSRLSSLFSQSSDHCTSSSVNDDRQSACRVSVMQNT</sequence>
<feature type="region of interest" description="Disordered" evidence="1">
    <location>
        <begin position="286"/>
        <end position="378"/>
    </location>
</feature>
<evidence type="ECO:0000313" key="3">
    <source>
        <dbReference type="Proteomes" id="UP000186922"/>
    </source>
</evidence>
<name>A0A1D1VAL9_RAMVA</name>
<accession>A0A1D1VAL9</accession>
<feature type="compositionally biased region" description="Polar residues" evidence="1">
    <location>
        <begin position="314"/>
        <end position="329"/>
    </location>
</feature>
<feature type="region of interest" description="Disordered" evidence="1">
    <location>
        <begin position="386"/>
        <end position="405"/>
    </location>
</feature>
<keyword evidence="3" id="KW-1185">Reference proteome</keyword>
<dbReference type="AlphaFoldDB" id="A0A1D1VAL9"/>
<dbReference type="OrthoDB" id="10597743at2759"/>
<organism evidence="2 3">
    <name type="scientific">Ramazzottius varieornatus</name>
    <name type="common">Water bear</name>
    <name type="synonym">Tardigrade</name>
    <dbReference type="NCBI Taxonomy" id="947166"/>
    <lineage>
        <taxon>Eukaryota</taxon>
        <taxon>Metazoa</taxon>
        <taxon>Ecdysozoa</taxon>
        <taxon>Tardigrada</taxon>
        <taxon>Eutardigrada</taxon>
        <taxon>Parachela</taxon>
        <taxon>Hypsibioidea</taxon>
        <taxon>Ramazzottiidae</taxon>
        <taxon>Ramazzottius</taxon>
    </lineage>
</organism>